<accession>A0A835IX72</accession>
<proteinExistence type="predicted"/>
<sequence length="231" mass="26398">MVALWFIVQGFELYSCRVFSGPWLILGDFNAAVCSIEKEGGNPIPPSYLDDFVSLIKDLDMTDLGFSGPSFTWSNHRMGEANIREKWDRAIANVEWQDVFPMASISHIATSSSDHVALVLHMTGVADSGPKPFRFHDMWSKDVSCEGVIENCWSHPSLGSPSFILNSKFKLLRTFLWTWNREVFGNNFTHIKESEMKLTSLLSEPVTDVYLLEIKEMINNIMDLYQKEQLY</sequence>
<gene>
    <name evidence="1" type="ORF">IFM89_022176</name>
</gene>
<dbReference type="PANTHER" id="PTHR33710">
    <property type="entry name" value="BNAC02G09200D PROTEIN"/>
    <property type="match status" value="1"/>
</dbReference>
<dbReference type="AlphaFoldDB" id="A0A835IX72"/>
<dbReference type="SUPFAM" id="SSF56219">
    <property type="entry name" value="DNase I-like"/>
    <property type="match status" value="1"/>
</dbReference>
<evidence type="ECO:0000313" key="2">
    <source>
        <dbReference type="Proteomes" id="UP000631114"/>
    </source>
</evidence>
<keyword evidence="2" id="KW-1185">Reference proteome</keyword>
<dbReference type="PANTHER" id="PTHR33710:SF77">
    <property type="entry name" value="DNASE I-LIKE SUPERFAMILY PROTEIN"/>
    <property type="match status" value="1"/>
</dbReference>
<dbReference type="Proteomes" id="UP000631114">
    <property type="component" value="Unassembled WGS sequence"/>
</dbReference>
<dbReference type="InterPro" id="IPR036691">
    <property type="entry name" value="Endo/exonu/phosph_ase_sf"/>
</dbReference>
<dbReference type="OrthoDB" id="1113909at2759"/>
<reference evidence="1 2" key="1">
    <citation type="submission" date="2020-10" db="EMBL/GenBank/DDBJ databases">
        <title>The Coptis chinensis genome and diversification of protoberbering-type alkaloids.</title>
        <authorList>
            <person name="Wang B."/>
            <person name="Shu S."/>
            <person name="Song C."/>
            <person name="Liu Y."/>
        </authorList>
    </citation>
    <scope>NUCLEOTIDE SEQUENCE [LARGE SCALE GENOMIC DNA]</scope>
    <source>
        <strain evidence="1">HL-2020</strain>
        <tissue evidence="1">Leaf</tissue>
    </source>
</reference>
<comment type="caution">
    <text evidence="1">The sequence shown here is derived from an EMBL/GenBank/DDBJ whole genome shotgun (WGS) entry which is preliminary data.</text>
</comment>
<dbReference type="EMBL" id="JADFTS010000001">
    <property type="protein sequence ID" value="KAF9625384.1"/>
    <property type="molecule type" value="Genomic_DNA"/>
</dbReference>
<name>A0A835IX72_9MAGN</name>
<protein>
    <submittedName>
        <fullName evidence="1">Uncharacterized protein</fullName>
    </submittedName>
</protein>
<dbReference type="Gene3D" id="3.60.10.10">
    <property type="entry name" value="Endonuclease/exonuclease/phosphatase"/>
    <property type="match status" value="1"/>
</dbReference>
<evidence type="ECO:0000313" key="1">
    <source>
        <dbReference type="EMBL" id="KAF9625384.1"/>
    </source>
</evidence>
<organism evidence="1 2">
    <name type="scientific">Coptis chinensis</name>
    <dbReference type="NCBI Taxonomy" id="261450"/>
    <lineage>
        <taxon>Eukaryota</taxon>
        <taxon>Viridiplantae</taxon>
        <taxon>Streptophyta</taxon>
        <taxon>Embryophyta</taxon>
        <taxon>Tracheophyta</taxon>
        <taxon>Spermatophyta</taxon>
        <taxon>Magnoliopsida</taxon>
        <taxon>Ranunculales</taxon>
        <taxon>Ranunculaceae</taxon>
        <taxon>Coptidoideae</taxon>
        <taxon>Coptis</taxon>
    </lineage>
</organism>